<sequence length="789" mass="84149">MLDPLVVPDRDPIRGIIPIDKLTADLLVEVPKGAEFRNSLSIQLFINNDFEDPDNFIGDPVDLASFDLTDPTLVKFDLFYKTTEFPAQGANVTVSLNYFLFDTASESGVAAGLPLSVRFDRQPAGGDELPPIAFTDEQLSGITASDLDVDGKLNTIVDPYHLGEEGDLVELWLGDSATNGSYLAPTYPVTDPRLQLPVSFTREQLDAVGDAQAMYFGYRVTDFAGNVSPVSNLTAIDVFINLPTLDPPVVPEAADGLVTYNDANPSVTVEIPRYDGAALNDAIVVLWGGLPTNPHALTQADMDRDPLLPVAYIEVPYATVATAGNGMAIEVLYQMTRAGSPMLPSPKVDVPVDLRTPGGPDPDPDPELPEHGNIRVPSIQCGTSPVNTIDPTDFGKDAVATVFRQGVDNNPIWLVDDVIQMHWATISNPEIASMTVTVPNEGANIPIPIPFTDVIEAIGVGPVDTWFTLTRELPAEGGGTVPVTVRSPIQEVQVASASALPGDGNQLAAADFWEKNASNIIVKRVGARGTSVRISLAGVSNIGLALNPTISYNFVGLESGDANGPPTPPGAEIEDSRITATDVPLEQSHIDDGYFEVALPYAKTYFICRNGAKLNYSLANDFGRNSNHVEAFVRFAMNEAGGSCLVPTFAKASGVMASMTSAPTKHALSVSDNNLPPIAFTEEQRSGISEDDLEQGVLVAAVNPYFGVAEGDVIEPWVGTSEAESSGIYLSSSTVDDPDKKTPINFAGESILEVGNNQRLYFGYRVTDKGGEVSGLSRLVGIQVNIESR</sequence>
<accession>A0AAD0R012</accession>
<gene>
    <name evidence="2" type="ORF">DVB73_20215</name>
</gene>
<dbReference type="GeneID" id="49615749"/>
<proteinExistence type="predicted"/>
<dbReference type="EMBL" id="CP031146">
    <property type="protein sequence ID" value="AXM97938.1"/>
    <property type="molecule type" value="Genomic_DNA"/>
</dbReference>
<reference evidence="2 3" key="1">
    <citation type="submission" date="2018-07" db="EMBL/GenBank/DDBJ databases">
        <title>Complete genome sequence of a Pseudomonas plecoglossicida strain pathogenic to the marine fish, Larimichthys crocea.</title>
        <authorList>
            <person name="Tao Z."/>
        </authorList>
    </citation>
    <scope>NUCLEOTIDE SEQUENCE [LARGE SCALE GENOMIC DNA]</scope>
    <source>
        <strain evidence="2 3">XSDHY-P</strain>
    </source>
</reference>
<name>A0AAD0R012_PSEDL</name>
<evidence type="ECO:0000256" key="1">
    <source>
        <dbReference type="SAM" id="MobiDB-lite"/>
    </source>
</evidence>
<dbReference type="AlphaFoldDB" id="A0AAD0R012"/>
<evidence type="ECO:0000313" key="3">
    <source>
        <dbReference type="Proteomes" id="UP000256503"/>
    </source>
</evidence>
<protein>
    <submittedName>
        <fullName evidence="2">Uncharacterized protein</fullName>
    </submittedName>
</protein>
<dbReference type="RefSeq" id="WP_016393945.1">
    <property type="nucleotide sequence ID" value="NZ_BSOM01000041.1"/>
</dbReference>
<organism evidence="2 3">
    <name type="scientific">Pseudomonas plecoglossicida</name>
    <dbReference type="NCBI Taxonomy" id="70775"/>
    <lineage>
        <taxon>Bacteria</taxon>
        <taxon>Pseudomonadati</taxon>
        <taxon>Pseudomonadota</taxon>
        <taxon>Gammaproteobacteria</taxon>
        <taxon>Pseudomonadales</taxon>
        <taxon>Pseudomonadaceae</taxon>
        <taxon>Pseudomonas</taxon>
    </lineage>
</organism>
<dbReference type="Proteomes" id="UP000256503">
    <property type="component" value="Chromosome"/>
</dbReference>
<feature type="region of interest" description="Disordered" evidence="1">
    <location>
        <begin position="353"/>
        <end position="373"/>
    </location>
</feature>
<evidence type="ECO:0000313" key="2">
    <source>
        <dbReference type="EMBL" id="AXM97938.1"/>
    </source>
</evidence>